<sequence length="109" mass="12443">MQQLDLVLQKNVQRREAMLCLTYFICVVGEDCLDWFYWSHILESLFLFLSVYVRLCFLFVWLVALSIVCPHFLGFGSSGFSLLAAAASISVCCKCCAAVLKTQFLYIFC</sequence>
<keyword evidence="1" id="KW-0812">Transmembrane</keyword>
<proteinExistence type="predicted"/>
<keyword evidence="1" id="KW-1133">Transmembrane helix</keyword>
<protein>
    <submittedName>
        <fullName evidence="2">Uncharacterized protein</fullName>
    </submittedName>
</protein>
<organism evidence="2 3">
    <name type="scientific">Salix dunnii</name>
    <dbReference type="NCBI Taxonomy" id="1413687"/>
    <lineage>
        <taxon>Eukaryota</taxon>
        <taxon>Viridiplantae</taxon>
        <taxon>Streptophyta</taxon>
        <taxon>Embryophyta</taxon>
        <taxon>Tracheophyta</taxon>
        <taxon>Spermatophyta</taxon>
        <taxon>Magnoliopsida</taxon>
        <taxon>eudicotyledons</taxon>
        <taxon>Gunneridae</taxon>
        <taxon>Pentapetalae</taxon>
        <taxon>rosids</taxon>
        <taxon>fabids</taxon>
        <taxon>Malpighiales</taxon>
        <taxon>Salicaceae</taxon>
        <taxon>Saliceae</taxon>
        <taxon>Salix</taxon>
    </lineage>
</organism>
<feature type="transmembrane region" description="Helical" evidence="1">
    <location>
        <begin position="80"/>
        <end position="100"/>
    </location>
</feature>
<gene>
    <name evidence="2" type="ORF">SADUNF_Sadunf18G0034000</name>
</gene>
<dbReference type="Proteomes" id="UP000657918">
    <property type="component" value="Unassembled WGS sequence"/>
</dbReference>
<evidence type="ECO:0000313" key="2">
    <source>
        <dbReference type="EMBL" id="KAF9662254.1"/>
    </source>
</evidence>
<evidence type="ECO:0000256" key="1">
    <source>
        <dbReference type="SAM" id="Phobius"/>
    </source>
</evidence>
<dbReference type="AlphaFoldDB" id="A0A835MG24"/>
<comment type="caution">
    <text evidence="2">The sequence shown here is derived from an EMBL/GenBank/DDBJ whole genome shotgun (WGS) entry which is preliminary data.</text>
</comment>
<keyword evidence="1" id="KW-0472">Membrane</keyword>
<dbReference type="EMBL" id="JADGMS010000018">
    <property type="protein sequence ID" value="KAF9662254.1"/>
    <property type="molecule type" value="Genomic_DNA"/>
</dbReference>
<feature type="transmembrane region" description="Helical" evidence="1">
    <location>
        <begin position="44"/>
        <end position="68"/>
    </location>
</feature>
<accession>A0A835MG24</accession>
<keyword evidence="3" id="KW-1185">Reference proteome</keyword>
<name>A0A835MG24_9ROSI</name>
<evidence type="ECO:0000313" key="3">
    <source>
        <dbReference type="Proteomes" id="UP000657918"/>
    </source>
</evidence>
<reference evidence="2 3" key="1">
    <citation type="submission" date="2020-10" db="EMBL/GenBank/DDBJ databases">
        <title>Plant Genome Project.</title>
        <authorList>
            <person name="Zhang R.-G."/>
        </authorList>
    </citation>
    <scope>NUCLEOTIDE SEQUENCE [LARGE SCALE GENOMIC DNA]</scope>
    <source>
        <strain evidence="2">FAFU-HL-1</strain>
        <tissue evidence="2">Leaf</tissue>
    </source>
</reference>